<dbReference type="Proteomes" id="UP000298061">
    <property type="component" value="Unassembled WGS sequence"/>
</dbReference>
<reference evidence="1 2" key="1">
    <citation type="submission" date="2019-02" db="EMBL/GenBank/DDBJ databases">
        <title>Genome sequencing of the rare red list fungi Hericium alpestre (H. flagellum).</title>
        <authorList>
            <person name="Buettner E."/>
            <person name="Kellner H."/>
        </authorList>
    </citation>
    <scope>NUCLEOTIDE SEQUENCE [LARGE SCALE GENOMIC DNA]</scope>
    <source>
        <strain evidence="1 2">DSM 108284</strain>
    </source>
</reference>
<evidence type="ECO:0000313" key="2">
    <source>
        <dbReference type="Proteomes" id="UP000298061"/>
    </source>
</evidence>
<sequence>MIGIFPPAPCITHFEILGPRQWIGYSETFAFDSFADLIRSIDNMPGLERLILNSQLFPRSEVSRQDVARQAGARTKFLHMKYLSIGGTPFQCAALMRHISIPSSASFSLDCARRAEDEDLSLVLVALRPYANNFKAGGPFLSIWASPGGRESLIVWGCPNPKELKLRVECCTGDNEAGRLGSLDRPYMDLTVRGPDDDVLPAFLDVLGSEDIHAVSIGGPHSRGRGPEWSNEDWIRAFTNCVNVQHVRMSGLRDAESFVRALNVYSHITSVAHHRLFPTLTSVWFHDVDFVVAAGYVIQDATGWKLSDLNGCILKLIVARQTLETIYTTGSRLVEGHTWMLTQCVTVLREHGEGPPFIPGGPLEFANVPRHGYSLRLQMPASYSLQPFYVLML</sequence>
<dbReference type="AlphaFoldDB" id="A0A4Z0A2R6"/>
<gene>
    <name evidence="1" type="ORF">EWM64_g2677</name>
</gene>
<accession>A0A4Z0A2R6</accession>
<evidence type="ECO:0000313" key="1">
    <source>
        <dbReference type="EMBL" id="TFY81332.1"/>
    </source>
</evidence>
<name>A0A4Z0A2R6_9AGAM</name>
<proteinExistence type="predicted"/>
<keyword evidence="2" id="KW-1185">Reference proteome</keyword>
<dbReference type="OrthoDB" id="3365698at2759"/>
<dbReference type="EMBL" id="SFCI01000223">
    <property type="protein sequence ID" value="TFY81332.1"/>
    <property type="molecule type" value="Genomic_DNA"/>
</dbReference>
<protein>
    <submittedName>
        <fullName evidence="1">Uncharacterized protein</fullName>
    </submittedName>
</protein>
<organism evidence="1 2">
    <name type="scientific">Hericium alpestre</name>
    <dbReference type="NCBI Taxonomy" id="135208"/>
    <lineage>
        <taxon>Eukaryota</taxon>
        <taxon>Fungi</taxon>
        <taxon>Dikarya</taxon>
        <taxon>Basidiomycota</taxon>
        <taxon>Agaricomycotina</taxon>
        <taxon>Agaricomycetes</taxon>
        <taxon>Russulales</taxon>
        <taxon>Hericiaceae</taxon>
        <taxon>Hericium</taxon>
    </lineage>
</organism>
<comment type="caution">
    <text evidence="1">The sequence shown here is derived from an EMBL/GenBank/DDBJ whole genome shotgun (WGS) entry which is preliminary data.</text>
</comment>